<geneLocation type="plasmid" evidence="2">
    <name>pdfi3</name>
</geneLocation>
<reference evidence="1 2" key="1">
    <citation type="submission" date="2017-05" db="EMBL/GenBank/DDBJ databases">
        <title>The complete genome sequence of Deinococcus ficus isolated from the rhizosphere of the Ficus religiosa L. in Taiwan.</title>
        <authorList>
            <person name="Wu K.-M."/>
            <person name="Liao T.-L."/>
            <person name="Liu Y.-M."/>
            <person name="Young C.-C."/>
            <person name="Tsai S.-F."/>
        </authorList>
    </citation>
    <scope>NUCLEOTIDE SEQUENCE [LARGE SCALE GENOMIC DNA]</scope>
    <source>
        <strain evidence="1 2">CC-FR2-10</strain>
        <plasmid evidence="2">pdfi3</plasmid>
    </source>
</reference>
<proteinExistence type="predicted"/>
<keyword evidence="2" id="KW-1185">Reference proteome</keyword>
<dbReference type="KEGG" id="dfc:DFI_18300"/>
<dbReference type="AlphaFoldDB" id="A0A221T2N2"/>
<gene>
    <name evidence="1" type="ORF">DFI_18300</name>
</gene>
<evidence type="ECO:0000313" key="2">
    <source>
        <dbReference type="Proteomes" id="UP000259030"/>
    </source>
</evidence>
<protein>
    <submittedName>
        <fullName evidence="1">Uncharacterized protein</fullName>
    </submittedName>
</protein>
<organism evidence="1 2">
    <name type="scientific">Deinococcus ficus</name>
    <dbReference type="NCBI Taxonomy" id="317577"/>
    <lineage>
        <taxon>Bacteria</taxon>
        <taxon>Thermotogati</taxon>
        <taxon>Deinococcota</taxon>
        <taxon>Deinococci</taxon>
        <taxon>Deinococcales</taxon>
        <taxon>Deinococcaceae</taxon>
        <taxon>Deinococcus</taxon>
    </lineage>
</organism>
<dbReference type="RefSeq" id="WP_027464380.1">
    <property type="nucleotide sequence ID" value="NZ_CP021084.1"/>
</dbReference>
<accession>A0A221T2N2</accession>
<name>A0A221T2N2_9DEIO</name>
<evidence type="ECO:0000313" key="1">
    <source>
        <dbReference type="EMBL" id="ASN83153.1"/>
    </source>
</evidence>
<sequence length="124" mass="13650">MNAAEPDSGPPRGEVFCALAASWDVDRLNAHMDAAITDGHAELRRIHPEDVARASIAWVDDTTLDSLPNPDRPVILAEICDAHGVKVGTLLLDGNHRLARARQRGLSQLEVFVLRAPLERQFRL</sequence>
<dbReference type="Proteomes" id="UP000259030">
    <property type="component" value="Plasmid pDFI3"/>
</dbReference>
<keyword evidence="1" id="KW-0614">Plasmid</keyword>
<dbReference type="EMBL" id="CP021084">
    <property type="protein sequence ID" value="ASN83153.1"/>
    <property type="molecule type" value="Genomic_DNA"/>
</dbReference>